<evidence type="ECO:0000256" key="1">
    <source>
        <dbReference type="ARBA" id="ARBA00006484"/>
    </source>
</evidence>
<dbReference type="InterPro" id="IPR002347">
    <property type="entry name" value="SDR_fam"/>
</dbReference>
<proteinExistence type="inferred from homology"/>
<dbReference type="SUPFAM" id="SSF51735">
    <property type="entry name" value="NAD(P)-binding Rossmann-fold domains"/>
    <property type="match status" value="1"/>
</dbReference>
<evidence type="ECO:0000313" key="2">
    <source>
        <dbReference type="EMBL" id="KAK4174696.1"/>
    </source>
</evidence>
<organism evidence="2 3">
    <name type="scientific">Triangularia setosa</name>
    <dbReference type="NCBI Taxonomy" id="2587417"/>
    <lineage>
        <taxon>Eukaryota</taxon>
        <taxon>Fungi</taxon>
        <taxon>Dikarya</taxon>
        <taxon>Ascomycota</taxon>
        <taxon>Pezizomycotina</taxon>
        <taxon>Sordariomycetes</taxon>
        <taxon>Sordariomycetidae</taxon>
        <taxon>Sordariales</taxon>
        <taxon>Podosporaceae</taxon>
        <taxon>Triangularia</taxon>
    </lineage>
</organism>
<dbReference type="InterPro" id="IPR036291">
    <property type="entry name" value="NAD(P)-bd_dom_sf"/>
</dbReference>
<sequence>MSTETVLGIGQTNHVRLLELLTINHIDFIERRQQSIGIELATRFLKKGYKVFGTYRPQTKEDGSVAEHERTGARTIELDYADEASMNTAANHLDGEKLDILINCGATYNTWDEKPFTKQSADDLVSHSKINVVGPFLASKAFLPHPDHGH</sequence>
<accession>A0AAN7A440</accession>
<reference evidence="2" key="1">
    <citation type="journal article" date="2023" name="Mol. Phylogenet. Evol.">
        <title>Genome-scale phylogeny and comparative genomics of the fungal order Sordariales.</title>
        <authorList>
            <person name="Hensen N."/>
            <person name="Bonometti L."/>
            <person name="Westerberg I."/>
            <person name="Brannstrom I.O."/>
            <person name="Guillou S."/>
            <person name="Cros-Aarteil S."/>
            <person name="Calhoun S."/>
            <person name="Haridas S."/>
            <person name="Kuo A."/>
            <person name="Mondo S."/>
            <person name="Pangilinan J."/>
            <person name="Riley R."/>
            <person name="LaButti K."/>
            <person name="Andreopoulos B."/>
            <person name="Lipzen A."/>
            <person name="Chen C."/>
            <person name="Yan M."/>
            <person name="Daum C."/>
            <person name="Ng V."/>
            <person name="Clum A."/>
            <person name="Steindorff A."/>
            <person name="Ohm R.A."/>
            <person name="Martin F."/>
            <person name="Silar P."/>
            <person name="Natvig D.O."/>
            <person name="Lalanne C."/>
            <person name="Gautier V."/>
            <person name="Ament-Velasquez S.L."/>
            <person name="Kruys A."/>
            <person name="Hutchinson M.I."/>
            <person name="Powell A.J."/>
            <person name="Barry K."/>
            <person name="Miller A.N."/>
            <person name="Grigoriev I.V."/>
            <person name="Debuchy R."/>
            <person name="Gladieux P."/>
            <person name="Hiltunen Thoren M."/>
            <person name="Johannesson H."/>
        </authorList>
    </citation>
    <scope>NUCLEOTIDE SEQUENCE</scope>
    <source>
        <strain evidence="2">CBS 892.96</strain>
    </source>
</reference>
<dbReference type="Proteomes" id="UP001302321">
    <property type="component" value="Unassembled WGS sequence"/>
</dbReference>
<dbReference type="GO" id="GO:0005737">
    <property type="term" value="C:cytoplasm"/>
    <property type="evidence" value="ECO:0007669"/>
    <property type="project" value="TreeGrafter"/>
</dbReference>
<keyword evidence="3" id="KW-1185">Reference proteome</keyword>
<gene>
    <name evidence="2" type="ORF">QBC36DRAFT_356649</name>
</gene>
<reference evidence="2" key="2">
    <citation type="submission" date="2023-05" db="EMBL/GenBank/DDBJ databases">
        <authorList>
            <consortium name="Lawrence Berkeley National Laboratory"/>
            <person name="Steindorff A."/>
            <person name="Hensen N."/>
            <person name="Bonometti L."/>
            <person name="Westerberg I."/>
            <person name="Brannstrom I.O."/>
            <person name="Guillou S."/>
            <person name="Cros-Aarteil S."/>
            <person name="Calhoun S."/>
            <person name="Haridas S."/>
            <person name="Kuo A."/>
            <person name="Mondo S."/>
            <person name="Pangilinan J."/>
            <person name="Riley R."/>
            <person name="Labutti K."/>
            <person name="Andreopoulos B."/>
            <person name="Lipzen A."/>
            <person name="Chen C."/>
            <person name="Yanf M."/>
            <person name="Daum C."/>
            <person name="Ng V."/>
            <person name="Clum A."/>
            <person name="Ohm R."/>
            <person name="Martin F."/>
            <person name="Silar P."/>
            <person name="Natvig D."/>
            <person name="Lalanne C."/>
            <person name="Gautier V."/>
            <person name="Ament-Velasquez S.L."/>
            <person name="Kruys A."/>
            <person name="Hutchinson M.I."/>
            <person name="Powell A.J."/>
            <person name="Barry K."/>
            <person name="Miller A.N."/>
            <person name="Grigoriev I.V."/>
            <person name="Debuchy R."/>
            <person name="Gladieux P."/>
            <person name="Thoren M.H."/>
            <person name="Johannesson H."/>
        </authorList>
    </citation>
    <scope>NUCLEOTIDE SEQUENCE</scope>
    <source>
        <strain evidence="2">CBS 892.96</strain>
    </source>
</reference>
<dbReference type="PANTHER" id="PTHR43544">
    <property type="entry name" value="SHORT-CHAIN DEHYDROGENASE/REDUCTASE"/>
    <property type="match status" value="1"/>
</dbReference>
<dbReference type="InterPro" id="IPR051468">
    <property type="entry name" value="Fungal_SecMetab_SDRs"/>
</dbReference>
<dbReference type="AlphaFoldDB" id="A0AAN7A440"/>
<comment type="similarity">
    <text evidence="1">Belongs to the short-chain dehydrogenases/reductases (SDR) family.</text>
</comment>
<dbReference type="GO" id="GO:0016491">
    <property type="term" value="F:oxidoreductase activity"/>
    <property type="evidence" value="ECO:0007669"/>
    <property type="project" value="TreeGrafter"/>
</dbReference>
<dbReference type="Gene3D" id="3.40.50.720">
    <property type="entry name" value="NAD(P)-binding Rossmann-like Domain"/>
    <property type="match status" value="1"/>
</dbReference>
<evidence type="ECO:0000313" key="3">
    <source>
        <dbReference type="Proteomes" id="UP001302321"/>
    </source>
</evidence>
<name>A0AAN7A440_9PEZI</name>
<protein>
    <submittedName>
        <fullName evidence="2">Uncharacterized protein</fullName>
    </submittedName>
</protein>
<dbReference type="Pfam" id="PF13561">
    <property type="entry name" value="adh_short_C2"/>
    <property type="match status" value="1"/>
</dbReference>
<dbReference type="EMBL" id="MU866269">
    <property type="protein sequence ID" value="KAK4174696.1"/>
    <property type="molecule type" value="Genomic_DNA"/>
</dbReference>
<dbReference type="PANTHER" id="PTHR43544:SF12">
    <property type="entry name" value="NAD(P)-BINDING ROSSMANN-FOLD SUPERFAMILY PROTEIN"/>
    <property type="match status" value="1"/>
</dbReference>
<comment type="caution">
    <text evidence="2">The sequence shown here is derived from an EMBL/GenBank/DDBJ whole genome shotgun (WGS) entry which is preliminary data.</text>
</comment>